<dbReference type="EMBL" id="VFOV01000001">
    <property type="protein sequence ID" value="TQL70739.1"/>
    <property type="molecule type" value="Genomic_DNA"/>
</dbReference>
<keyword evidence="2" id="KW-1185">Reference proteome</keyword>
<evidence type="ECO:0000313" key="2">
    <source>
        <dbReference type="Proteomes" id="UP000320209"/>
    </source>
</evidence>
<organism evidence="1 2">
    <name type="scientific">Nocardioides albertanoniae</name>
    <dbReference type="NCBI Taxonomy" id="1175486"/>
    <lineage>
        <taxon>Bacteria</taxon>
        <taxon>Bacillati</taxon>
        <taxon>Actinomycetota</taxon>
        <taxon>Actinomycetes</taxon>
        <taxon>Propionibacteriales</taxon>
        <taxon>Nocardioidaceae</taxon>
        <taxon>Nocardioides</taxon>
    </lineage>
</organism>
<sequence>MLLLHGFGAVGAGHSRIGDMRSLMMHAYPL</sequence>
<proteinExistence type="predicted"/>
<name>A0A543ADS9_9ACTN</name>
<dbReference type="AlphaFoldDB" id="A0A543ADS9"/>
<evidence type="ECO:0000313" key="1">
    <source>
        <dbReference type="EMBL" id="TQL70739.1"/>
    </source>
</evidence>
<dbReference type="Proteomes" id="UP000320209">
    <property type="component" value="Unassembled WGS sequence"/>
</dbReference>
<gene>
    <name evidence="1" type="ORF">FB381_4681</name>
</gene>
<reference evidence="1 2" key="1">
    <citation type="submission" date="2019-06" db="EMBL/GenBank/DDBJ databases">
        <title>Sequencing the genomes of 1000 actinobacteria strains.</title>
        <authorList>
            <person name="Klenk H.-P."/>
        </authorList>
    </citation>
    <scope>NUCLEOTIDE SEQUENCE [LARGE SCALE GENOMIC DNA]</scope>
    <source>
        <strain evidence="1 2">DSM 25218</strain>
    </source>
</reference>
<accession>A0A543ADS9</accession>
<protein>
    <submittedName>
        <fullName evidence="1">Uncharacterized protein</fullName>
    </submittedName>
</protein>
<comment type="caution">
    <text evidence="1">The sequence shown here is derived from an EMBL/GenBank/DDBJ whole genome shotgun (WGS) entry which is preliminary data.</text>
</comment>